<evidence type="ECO:0000313" key="1">
    <source>
        <dbReference type="EMBL" id="CAB4658264.1"/>
    </source>
</evidence>
<gene>
    <name evidence="1" type="ORF">UFOPK2143_01675</name>
</gene>
<sequence length="68" mass="7671">MYGVSVAVIRPPHGRVLALAILAHNRLPLHPFPMGSGPDACHWRVNHDDKDTHFFQSKILLRGCDRMT</sequence>
<reference evidence="1" key="1">
    <citation type="submission" date="2020-05" db="EMBL/GenBank/DDBJ databases">
        <authorList>
            <person name="Chiriac C."/>
            <person name="Salcher M."/>
            <person name="Ghai R."/>
            <person name="Kavagutti S V."/>
        </authorList>
    </citation>
    <scope>NUCLEOTIDE SEQUENCE</scope>
</reference>
<proteinExistence type="predicted"/>
<accession>A0A6J6LCB9</accession>
<dbReference type="AlphaFoldDB" id="A0A6J6LCB9"/>
<protein>
    <submittedName>
        <fullName evidence="1">Unannotated protein</fullName>
    </submittedName>
</protein>
<name>A0A6J6LCB9_9ZZZZ</name>
<organism evidence="1">
    <name type="scientific">freshwater metagenome</name>
    <dbReference type="NCBI Taxonomy" id="449393"/>
    <lineage>
        <taxon>unclassified sequences</taxon>
        <taxon>metagenomes</taxon>
        <taxon>ecological metagenomes</taxon>
    </lineage>
</organism>
<dbReference type="EMBL" id="CAEZVV010000164">
    <property type="protein sequence ID" value="CAB4658264.1"/>
    <property type="molecule type" value="Genomic_DNA"/>
</dbReference>